<dbReference type="EMBL" id="GBEZ01018075">
    <property type="protein sequence ID" value="JAC68325.1"/>
    <property type="molecule type" value="Transcribed_RNA"/>
</dbReference>
<dbReference type="PANTHER" id="PTHR43061:SF1">
    <property type="entry name" value="GTP DIPHOSPHOKINASE RSH1, CHLOROPLASTIC-RELATED"/>
    <property type="match status" value="1"/>
</dbReference>
<dbReference type="EMBL" id="GBEZ01024885">
    <property type="protein sequence ID" value="JAC62148.1"/>
    <property type="molecule type" value="Transcribed_RNA"/>
</dbReference>
<dbReference type="InterPro" id="IPR033655">
    <property type="entry name" value="TGS_RelA/SpoT"/>
</dbReference>
<dbReference type="CDD" id="cd01668">
    <property type="entry name" value="TGS_RSH"/>
    <property type="match status" value="1"/>
</dbReference>
<keyword evidence="6" id="KW-0418">Kinase</keyword>
<evidence type="ECO:0000256" key="4">
    <source>
        <dbReference type="ARBA" id="ARBA00082153"/>
    </source>
</evidence>
<proteinExistence type="inferred from homology"/>
<evidence type="ECO:0000313" key="7">
    <source>
        <dbReference type="EMBL" id="JAC68325.1"/>
    </source>
</evidence>
<keyword evidence="6" id="KW-0808">Transferase</keyword>
<dbReference type="InterPro" id="IPR004095">
    <property type="entry name" value="TGS"/>
</dbReference>
<dbReference type="InterPro" id="IPR012675">
    <property type="entry name" value="Beta-grasp_dom_sf"/>
</dbReference>
<dbReference type="GO" id="GO:0015969">
    <property type="term" value="P:guanosine tetraphosphate metabolic process"/>
    <property type="evidence" value="ECO:0007669"/>
    <property type="project" value="InterPro"/>
</dbReference>
<dbReference type="InterPro" id="IPR003607">
    <property type="entry name" value="HD/PDEase_dom"/>
</dbReference>
<dbReference type="Pfam" id="PF04607">
    <property type="entry name" value="RelA_SpoT"/>
    <property type="match status" value="1"/>
</dbReference>
<reference evidence="6" key="1">
    <citation type="submission" date="2014-05" db="EMBL/GenBank/DDBJ databases">
        <title>The transcriptome of the halophilic microalga Tetraselmis sp. GSL018 isolated from the Great Salt Lake, Utah.</title>
        <authorList>
            <person name="Jinkerson R.E."/>
            <person name="D'Adamo S."/>
            <person name="Posewitz M.C."/>
        </authorList>
    </citation>
    <scope>NUCLEOTIDE SEQUENCE</scope>
    <source>
        <strain evidence="6">GSL018</strain>
    </source>
</reference>
<dbReference type="SUPFAM" id="SSF109604">
    <property type="entry name" value="HD-domain/PDEase-like"/>
    <property type="match status" value="1"/>
</dbReference>
<dbReference type="CDD" id="cd00077">
    <property type="entry name" value="HDc"/>
    <property type="match status" value="1"/>
</dbReference>
<dbReference type="CDD" id="cd05399">
    <property type="entry name" value="NT_Rel-Spo_like"/>
    <property type="match status" value="1"/>
</dbReference>
<organism evidence="6">
    <name type="scientific">Tetraselmis sp. GSL018</name>
    <dbReference type="NCBI Taxonomy" id="582737"/>
    <lineage>
        <taxon>Eukaryota</taxon>
        <taxon>Viridiplantae</taxon>
        <taxon>Chlorophyta</taxon>
        <taxon>core chlorophytes</taxon>
        <taxon>Chlorodendrophyceae</taxon>
        <taxon>Chlorodendrales</taxon>
        <taxon>Chlorodendraceae</taxon>
        <taxon>Tetraselmis</taxon>
    </lineage>
</organism>
<dbReference type="Gene3D" id="3.30.70.260">
    <property type="match status" value="1"/>
</dbReference>
<evidence type="ECO:0000313" key="6">
    <source>
        <dbReference type="EMBL" id="JAC62148.1"/>
    </source>
</evidence>
<protein>
    <recommendedName>
        <fullName evidence="2">Putative GTP diphosphokinase RSH1, chloroplastic</fullName>
    </recommendedName>
    <alternativeName>
        <fullName evidence="3">RelA/SpoT homolog 1</fullName>
    </alternativeName>
    <alternativeName>
        <fullName evidence="4">ppGpp synthetase RSH1</fullName>
    </alternativeName>
</protein>
<evidence type="ECO:0000259" key="5">
    <source>
        <dbReference type="PROSITE" id="PS51880"/>
    </source>
</evidence>
<dbReference type="Gene3D" id="3.30.460.10">
    <property type="entry name" value="Beta Polymerase, domain 2"/>
    <property type="match status" value="1"/>
</dbReference>
<dbReference type="FunFam" id="1.10.3210.10:FF:000001">
    <property type="entry name" value="GTP pyrophosphokinase RelA"/>
    <property type="match status" value="1"/>
</dbReference>
<dbReference type="SUPFAM" id="SSF55021">
    <property type="entry name" value="ACT-like"/>
    <property type="match status" value="1"/>
</dbReference>
<dbReference type="InterPro" id="IPR043519">
    <property type="entry name" value="NT_sf"/>
</dbReference>
<dbReference type="PANTHER" id="PTHR43061">
    <property type="entry name" value="GTP DIPHOSPHOKINASE RSH1, CHLOROPLASTIC-RELATED"/>
    <property type="match status" value="1"/>
</dbReference>
<comment type="similarity">
    <text evidence="1">Belongs to the RelA/SpoT family.</text>
</comment>
<dbReference type="SUPFAM" id="SSF81271">
    <property type="entry name" value="TGS-like"/>
    <property type="match status" value="1"/>
</dbReference>
<gene>
    <name evidence="6" type="ORF">TSPGSL018_24158</name>
    <name evidence="7" type="ORF">TSPGSL018_9012</name>
</gene>
<dbReference type="GO" id="GO:0016301">
    <property type="term" value="F:kinase activity"/>
    <property type="evidence" value="ECO:0007669"/>
    <property type="project" value="UniProtKB-KW"/>
</dbReference>
<dbReference type="SUPFAM" id="SSF81301">
    <property type="entry name" value="Nucleotidyltransferase"/>
    <property type="match status" value="1"/>
</dbReference>
<dbReference type="InterPro" id="IPR012676">
    <property type="entry name" value="TGS-like"/>
</dbReference>
<dbReference type="Gene3D" id="1.10.3210.10">
    <property type="entry name" value="Hypothetical protein af1432"/>
    <property type="match status" value="1"/>
</dbReference>
<evidence type="ECO:0000256" key="2">
    <source>
        <dbReference type="ARBA" id="ARBA00070102"/>
    </source>
</evidence>
<sequence length="795" mass="88233">MFSRTNTNTAAGVSPFGSDHCSTRCCAPTQLEAVAAHALRARLSCHCSTSGAGPRTTPLWLQTRARKRLFARQRGNSERLCCLALQQIDYSFYQQMDAGDVDAGYLWSRLEPLLGYLSDEDRRQVRRALDLAFLCHDGQRRKSGEPFVTHPVEVTRILAELRLDRDSLVAGLLHDTVEDTDAITFDDIERAFGQAARRIVEGETKFSKIGRLADGGSPADLKAIDLQQLFLSMTEEVRIILVKLADRLHNLRTLASMPPHKQKRIADETLQVFAPLARLLGLHAVQEELEETSFRYSDPEAYGELRRRMEAARAEQGPAVEEARRALQQTLEADLYLKMRVGRIEVIPSFKSLYELHRKLSSLENAGAGAGGNGDTTPSLGNVAQLVVVVHEADKEYDKLIYGAPNQLCYHLLGLVHSMWAPIPGKVKDYIATPKSNGYQSLHTTVLPLGSTDLFPLELHIRTDKMHEIAEFGIAAEGWASPLVRVDDSMEDESSPSSMRMPLPGKVNGVSEEEACNGHSIPGTGLEELEQSSKWGKVRMNTEVMNRKINWLTSIREWQEEFIDMLSAREFVDTVTGDLLGQRVFVFTPTGEVMHLPKGSTVVDFAYHVHTGVGNTMVAAKVNCNLVHPSYELKNAEVVEILTYSAPPNSAVVSRHKEWYQYAKTRSARHKLTKFLRDNGISVNGVASSLVSESDEWTAASYTADGKGNETWLIVECYDKSGLLAEVTSIISSSGHNITEYSGSGDGVIFTMKFRLQGDKDTVADMCQAIDNRNAVLRWSVGCNIPYDGSTRRAR</sequence>
<dbReference type="SMART" id="SM00471">
    <property type="entry name" value="HDc"/>
    <property type="match status" value="1"/>
</dbReference>
<dbReference type="SMART" id="SM00954">
    <property type="entry name" value="RelA_SpoT"/>
    <property type="match status" value="1"/>
</dbReference>
<dbReference type="InterPro" id="IPR045865">
    <property type="entry name" value="ACT-like_dom_sf"/>
</dbReference>
<dbReference type="FunFam" id="3.10.20.30:FF:000002">
    <property type="entry name" value="GTP pyrophosphokinase (RelA/SpoT)"/>
    <property type="match status" value="1"/>
</dbReference>
<accession>A0A061QR48</accession>
<dbReference type="CDD" id="cd02116">
    <property type="entry name" value="ACT"/>
    <property type="match status" value="1"/>
</dbReference>
<feature type="domain" description="TGS" evidence="5">
    <location>
        <begin position="582"/>
        <end position="643"/>
    </location>
</feature>
<dbReference type="Pfam" id="PF13328">
    <property type="entry name" value="HD_4"/>
    <property type="match status" value="1"/>
</dbReference>
<evidence type="ECO:0000256" key="1">
    <source>
        <dbReference type="ARBA" id="ARBA00007476"/>
    </source>
</evidence>
<dbReference type="Gene3D" id="3.10.20.30">
    <property type="match status" value="1"/>
</dbReference>
<evidence type="ECO:0000256" key="3">
    <source>
        <dbReference type="ARBA" id="ARBA00075768"/>
    </source>
</evidence>
<dbReference type="AlphaFoldDB" id="A0A061QR48"/>
<dbReference type="PROSITE" id="PS51880">
    <property type="entry name" value="TGS"/>
    <property type="match status" value="1"/>
</dbReference>
<name>A0A061QR48_9CHLO</name>
<dbReference type="InterPro" id="IPR007685">
    <property type="entry name" value="RelA_SpoT"/>
</dbReference>
<dbReference type="Pfam" id="PF02824">
    <property type="entry name" value="TGS"/>
    <property type="match status" value="1"/>
</dbReference>